<evidence type="ECO:0000256" key="1">
    <source>
        <dbReference type="SAM" id="MobiDB-lite"/>
    </source>
</evidence>
<reference evidence="2" key="1">
    <citation type="submission" date="2017-07" db="EMBL/GenBank/DDBJ databases">
        <title>Taro Niue Genome Assembly and Annotation.</title>
        <authorList>
            <person name="Atibalentja N."/>
            <person name="Keating K."/>
            <person name="Fields C.J."/>
        </authorList>
    </citation>
    <scope>NUCLEOTIDE SEQUENCE</scope>
    <source>
        <strain evidence="2">Niue_2</strain>
        <tissue evidence="2">Leaf</tissue>
    </source>
</reference>
<name>A0A843X6G0_COLES</name>
<protein>
    <submittedName>
        <fullName evidence="2">Uncharacterized protein</fullName>
    </submittedName>
</protein>
<keyword evidence="3" id="KW-1185">Reference proteome</keyword>
<sequence>MGNPLRGLQGWGVRARRKNPGSVRLENPARGCRGGQTHRWWVPSVGFAHLDDVAYVFLLLPRMEVSKPDSKPNAYNSKSIALRPR</sequence>
<evidence type="ECO:0000313" key="3">
    <source>
        <dbReference type="Proteomes" id="UP000652761"/>
    </source>
</evidence>
<gene>
    <name evidence="2" type="ORF">Taro_045362</name>
</gene>
<feature type="region of interest" description="Disordered" evidence="1">
    <location>
        <begin position="66"/>
        <end position="85"/>
    </location>
</feature>
<evidence type="ECO:0000313" key="2">
    <source>
        <dbReference type="EMBL" id="MQM12440.1"/>
    </source>
</evidence>
<comment type="caution">
    <text evidence="2">The sequence shown here is derived from an EMBL/GenBank/DDBJ whole genome shotgun (WGS) entry which is preliminary data.</text>
</comment>
<organism evidence="2 3">
    <name type="scientific">Colocasia esculenta</name>
    <name type="common">Wild taro</name>
    <name type="synonym">Arum esculentum</name>
    <dbReference type="NCBI Taxonomy" id="4460"/>
    <lineage>
        <taxon>Eukaryota</taxon>
        <taxon>Viridiplantae</taxon>
        <taxon>Streptophyta</taxon>
        <taxon>Embryophyta</taxon>
        <taxon>Tracheophyta</taxon>
        <taxon>Spermatophyta</taxon>
        <taxon>Magnoliopsida</taxon>
        <taxon>Liliopsida</taxon>
        <taxon>Araceae</taxon>
        <taxon>Aroideae</taxon>
        <taxon>Colocasieae</taxon>
        <taxon>Colocasia</taxon>
    </lineage>
</organism>
<feature type="region of interest" description="Disordered" evidence="1">
    <location>
        <begin position="1"/>
        <end position="29"/>
    </location>
</feature>
<proteinExistence type="predicted"/>
<dbReference type="Proteomes" id="UP000652761">
    <property type="component" value="Unassembled WGS sequence"/>
</dbReference>
<dbReference type="EMBL" id="NMUH01005318">
    <property type="protein sequence ID" value="MQM12440.1"/>
    <property type="molecule type" value="Genomic_DNA"/>
</dbReference>
<dbReference type="AlphaFoldDB" id="A0A843X6G0"/>
<accession>A0A843X6G0</accession>